<dbReference type="Gene3D" id="1.10.10.60">
    <property type="entry name" value="Homeodomain-like"/>
    <property type="match status" value="1"/>
</dbReference>
<sequence>MTSATEPILPDTRLRLIEAAAEAFYTGGYNISMETIAAHAGVAKQTLYNHFSSKEALFSEVVRRDAERMTTALEEDGGDLRARLLRFAIAFRALVMDQRCIALHRTLIAESLRFPEMTRAFYESGPAHTLRGLTQLFDQEMRAGRLRSDGAGAAEFAADMLLGMLSGAERTRYLLGIEVRPAENDQDRAEKIVDCFLRIFVN</sequence>
<feature type="domain" description="HTH tetR-type" evidence="5">
    <location>
        <begin position="10"/>
        <end position="69"/>
    </location>
</feature>
<keyword evidence="2 4" id="KW-0238">DNA-binding</keyword>
<organism evidence="6 7">
    <name type="scientific">Sterolibacterium denitrificans</name>
    <dbReference type="NCBI Taxonomy" id="157592"/>
    <lineage>
        <taxon>Bacteria</taxon>
        <taxon>Pseudomonadati</taxon>
        <taxon>Pseudomonadota</taxon>
        <taxon>Betaproteobacteria</taxon>
        <taxon>Nitrosomonadales</taxon>
        <taxon>Sterolibacteriaceae</taxon>
        <taxon>Sterolibacterium</taxon>
    </lineage>
</organism>
<dbReference type="Pfam" id="PF14246">
    <property type="entry name" value="TetR_C_7"/>
    <property type="match status" value="1"/>
</dbReference>
<dbReference type="InterPro" id="IPR050109">
    <property type="entry name" value="HTH-type_TetR-like_transc_reg"/>
</dbReference>
<dbReference type="Pfam" id="PF00440">
    <property type="entry name" value="TetR_N"/>
    <property type="match status" value="1"/>
</dbReference>
<dbReference type="InterPro" id="IPR039536">
    <property type="entry name" value="TetR_C_Proteobacteria"/>
</dbReference>
<dbReference type="Gene3D" id="1.10.357.10">
    <property type="entry name" value="Tetracycline Repressor, domain 2"/>
    <property type="match status" value="1"/>
</dbReference>
<dbReference type="GO" id="GO:0003700">
    <property type="term" value="F:DNA-binding transcription factor activity"/>
    <property type="evidence" value="ECO:0007669"/>
    <property type="project" value="TreeGrafter"/>
</dbReference>
<keyword evidence="1" id="KW-0805">Transcription regulation</keyword>
<dbReference type="PROSITE" id="PS50977">
    <property type="entry name" value="HTH_TETR_2"/>
    <property type="match status" value="1"/>
</dbReference>
<dbReference type="RefSeq" id="WP_172954967.1">
    <property type="nucleotide sequence ID" value="NZ_LT837803.1"/>
</dbReference>
<keyword evidence="3" id="KW-0804">Transcription</keyword>
<protein>
    <recommendedName>
        <fullName evidence="5">HTH tetR-type domain-containing protein</fullName>
    </recommendedName>
</protein>
<reference evidence="6" key="1">
    <citation type="submission" date="2017-03" db="EMBL/GenBank/DDBJ databases">
        <authorList>
            <consortium name="AG Boll"/>
        </authorList>
    </citation>
    <scope>NUCLEOTIDE SEQUENCE [LARGE SCALE GENOMIC DNA]</scope>
    <source>
        <strain evidence="6">Chol</strain>
    </source>
</reference>
<dbReference type="InterPro" id="IPR036271">
    <property type="entry name" value="Tet_transcr_reg_TetR-rel_C_sf"/>
</dbReference>
<evidence type="ECO:0000256" key="3">
    <source>
        <dbReference type="ARBA" id="ARBA00023163"/>
    </source>
</evidence>
<dbReference type="PANTHER" id="PTHR30055">
    <property type="entry name" value="HTH-TYPE TRANSCRIPTIONAL REGULATOR RUTR"/>
    <property type="match status" value="1"/>
</dbReference>
<feature type="DNA-binding region" description="H-T-H motif" evidence="4">
    <location>
        <begin position="32"/>
        <end position="51"/>
    </location>
</feature>
<accession>A0A7Z7HP93</accession>
<keyword evidence="7" id="KW-1185">Reference proteome</keyword>
<evidence type="ECO:0000256" key="2">
    <source>
        <dbReference type="ARBA" id="ARBA00023125"/>
    </source>
</evidence>
<proteinExistence type="predicted"/>
<evidence type="ECO:0000256" key="4">
    <source>
        <dbReference type="PROSITE-ProRule" id="PRU00335"/>
    </source>
</evidence>
<dbReference type="AlphaFoldDB" id="A0A7Z7HP93"/>
<dbReference type="PANTHER" id="PTHR30055:SF146">
    <property type="entry name" value="HTH-TYPE TRANSCRIPTIONAL DUAL REGULATOR CECR"/>
    <property type="match status" value="1"/>
</dbReference>
<evidence type="ECO:0000259" key="5">
    <source>
        <dbReference type="PROSITE" id="PS50977"/>
    </source>
</evidence>
<evidence type="ECO:0000313" key="6">
    <source>
        <dbReference type="EMBL" id="SMB21774.1"/>
    </source>
</evidence>
<dbReference type="InterPro" id="IPR001647">
    <property type="entry name" value="HTH_TetR"/>
</dbReference>
<dbReference type="InterPro" id="IPR009057">
    <property type="entry name" value="Homeodomain-like_sf"/>
</dbReference>
<dbReference type="GO" id="GO:0000976">
    <property type="term" value="F:transcription cis-regulatory region binding"/>
    <property type="evidence" value="ECO:0007669"/>
    <property type="project" value="TreeGrafter"/>
</dbReference>
<evidence type="ECO:0000256" key="1">
    <source>
        <dbReference type="ARBA" id="ARBA00023015"/>
    </source>
</evidence>
<dbReference type="EMBL" id="LT837803">
    <property type="protein sequence ID" value="SMB21774.1"/>
    <property type="molecule type" value="Genomic_DNA"/>
</dbReference>
<name>A0A7Z7HP93_9PROT</name>
<dbReference type="Proteomes" id="UP000242886">
    <property type="component" value="Chromosome SDENCHOL"/>
</dbReference>
<dbReference type="SUPFAM" id="SSF46689">
    <property type="entry name" value="Homeodomain-like"/>
    <property type="match status" value="1"/>
</dbReference>
<dbReference type="PRINTS" id="PR00455">
    <property type="entry name" value="HTHTETR"/>
</dbReference>
<dbReference type="FunFam" id="1.10.10.60:FF:000141">
    <property type="entry name" value="TetR family transcriptional regulator"/>
    <property type="match status" value="1"/>
</dbReference>
<gene>
    <name evidence="6" type="ORF">SDENCHOL_10392</name>
</gene>
<evidence type="ECO:0000313" key="7">
    <source>
        <dbReference type="Proteomes" id="UP000242886"/>
    </source>
</evidence>
<dbReference type="SUPFAM" id="SSF48498">
    <property type="entry name" value="Tetracyclin repressor-like, C-terminal domain"/>
    <property type="match status" value="1"/>
</dbReference>